<sequence>MTAIDFGIYRVQKLGNHLPNIHLPARRGMYMVIFSGPAGAVHHIDNRAFTLPPYSVLFIGPDRISRFDNEMTEDTYVLLFSSNFFGRSNRDLHFLLNSPLFNDHSQVYYMTLPDEGLLYGKVMVHLLYQARNGIGERINQDLAHNLIEQILIMGSMNVKQVSNAGYREDQDNFLVLRYRTLIAEYFVPEKSVKFYADKLNVTERRLTKATEQVTGVGAKELIIDHVMEEAKRQLTHSEKNVKEISLALGFSGEQNFSAFFFKYAGIRPTEFRRRASL</sequence>
<feature type="coiled-coil region" evidence="4">
    <location>
        <begin position="192"/>
        <end position="247"/>
    </location>
</feature>
<dbReference type="EMBL" id="BMIK01000008">
    <property type="protein sequence ID" value="GGC32894.1"/>
    <property type="molecule type" value="Genomic_DNA"/>
</dbReference>
<dbReference type="InterPro" id="IPR009057">
    <property type="entry name" value="Homeodomain-like_sf"/>
</dbReference>
<evidence type="ECO:0000256" key="4">
    <source>
        <dbReference type="SAM" id="Coils"/>
    </source>
</evidence>
<dbReference type="Proteomes" id="UP000597338">
    <property type="component" value="Unassembled WGS sequence"/>
</dbReference>
<evidence type="ECO:0000259" key="5">
    <source>
        <dbReference type="PROSITE" id="PS01124"/>
    </source>
</evidence>
<accession>A0ABQ1M1U3</accession>
<dbReference type="PANTHER" id="PTHR43280:SF32">
    <property type="entry name" value="TRANSCRIPTIONAL REGULATORY PROTEIN"/>
    <property type="match status" value="1"/>
</dbReference>
<keyword evidence="3" id="KW-0804">Transcription</keyword>
<feature type="domain" description="HTH araC/xylS-type" evidence="5">
    <location>
        <begin position="176"/>
        <end position="274"/>
    </location>
</feature>
<evidence type="ECO:0000256" key="1">
    <source>
        <dbReference type="ARBA" id="ARBA00023015"/>
    </source>
</evidence>
<evidence type="ECO:0000256" key="2">
    <source>
        <dbReference type="ARBA" id="ARBA00023125"/>
    </source>
</evidence>
<dbReference type="InterPro" id="IPR018060">
    <property type="entry name" value="HTH_AraC"/>
</dbReference>
<dbReference type="PROSITE" id="PS01124">
    <property type="entry name" value="HTH_ARAC_FAMILY_2"/>
    <property type="match status" value="1"/>
</dbReference>
<organism evidence="6 7">
    <name type="scientific">Parapedobacter defluvii</name>
    <dbReference type="NCBI Taxonomy" id="2045106"/>
    <lineage>
        <taxon>Bacteria</taxon>
        <taxon>Pseudomonadati</taxon>
        <taxon>Bacteroidota</taxon>
        <taxon>Sphingobacteriia</taxon>
        <taxon>Sphingobacteriales</taxon>
        <taxon>Sphingobacteriaceae</taxon>
        <taxon>Parapedobacter</taxon>
    </lineage>
</organism>
<keyword evidence="7" id="KW-1185">Reference proteome</keyword>
<protein>
    <recommendedName>
        <fullName evidence="5">HTH araC/xylS-type domain-containing protein</fullName>
    </recommendedName>
</protein>
<reference evidence="7" key="1">
    <citation type="journal article" date="2019" name="Int. J. Syst. Evol. Microbiol.">
        <title>The Global Catalogue of Microorganisms (GCM) 10K type strain sequencing project: providing services to taxonomists for standard genome sequencing and annotation.</title>
        <authorList>
            <consortium name="The Broad Institute Genomics Platform"/>
            <consortium name="The Broad Institute Genome Sequencing Center for Infectious Disease"/>
            <person name="Wu L."/>
            <person name="Ma J."/>
        </authorList>
    </citation>
    <scope>NUCLEOTIDE SEQUENCE [LARGE SCALE GENOMIC DNA]</scope>
    <source>
        <strain evidence="7">CGMCC 1.15342</strain>
    </source>
</reference>
<dbReference type="Pfam" id="PF12833">
    <property type="entry name" value="HTH_18"/>
    <property type="match status" value="1"/>
</dbReference>
<keyword evidence="1" id="KW-0805">Transcription regulation</keyword>
<dbReference type="RefSeq" id="WP_188751407.1">
    <property type="nucleotide sequence ID" value="NZ_BMIK01000008.1"/>
</dbReference>
<dbReference type="SMART" id="SM00342">
    <property type="entry name" value="HTH_ARAC"/>
    <property type="match status" value="1"/>
</dbReference>
<proteinExistence type="predicted"/>
<dbReference type="Gene3D" id="1.10.10.60">
    <property type="entry name" value="Homeodomain-like"/>
    <property type="match status" value="1"/>
</dbReference>
<dbReference type="PANTHER" id="PTHR43280">
    <property type="entry name" value="ARAC-FAMILY TRANSCRIPTIONAL REGULATOR"/>
    <property type="match status" value="1"/>
</dbReference>
<keyword evidence="2" id="KW-0238">DNA-binding</keyword>
<evidence type="ECO:0000313" key="7">
    <source>
        <dbReference type="Proteomes" id="UP000597338"/>
    </source>
</evidence>
<evidence type="ECO:0000313" key="6">
    <source>
        <dbReference type="EMBL" id="GGC32894.1"/>
    </source>
</evidence>
<name>A0ABQ1M1U3_9SPHI</name>
<dbReference type="SUPFAM" id="SSF46689">
    <property type="entry name" value="Homeodomain-like"/>
    <property type="match status" value="1"/>
</dbReference>
<gene>
    <name evidence="6" type="ORF">GCM10011386_26290</name>
</gene>
<evidence type="ECO:0000256" key="3">
    <source>
        <dbReference type="ARBA" id="ARBA00023163"/>
    </source>
</evidence>
<comment type="caution">
    <text evidence="6">The sequence shown here is derived from an EMBL/GenBank/DDBJ whole genome shotgun (WGS) entry which is preliminary data.</text>
</comment>
<keyword evidence="4" id="KW-0175">Coiled coil</keyword>